<dbReference type="GO" id="GO:0004452">
    <property type="term" value="F:isopentenyl-diphosphate delta-isomerase activity"/>
    <property type="evidence" value="ECO:0007669"/>
    <property type="project" value="TreeGrafter"/>
</dbReference>
<protein>
    <submittedName>
        <fullName evidence="2">Isopentenyl-diphosphate delta-isomerase</fullName>
    </submittedName>
</protein>
<sequence>MKNKPNHVEVVDIKNCPFARMNLTEVHRQSLKHRSVIVLIYDNKGKLYLQKRSAEKKHYPGRWDLSASGHVYVKESFEDAALRVLKTKLGIEHANIKELTELKASSETGYEFIKLFILDKLNTVSPPNPNEVESGFFYSMNELGWLLKECRELLAPKLVYLNDIKMLYKMK</sequence>
<proteinExistence type="predicted"/>
<dbReference type="GO" id="GO:0009240">
    <property type="term" value="P:isopentenyl diphosphate biosynthetic process"/>
    <property type="evidence" value="ECO:0007669"/>
    <property type="project" value="TreeGrafter"/>
</dbReference>
<dbReference type="PANTHER" id="PTHR10885">
    <property type="entry name" value="ISOPENTENYL-DIPHOSPHATE DELTA-ISOMERASE"/>
    <property type="match status" value="1"/>
</dbReference>
<keyword evidence="2" id="KW-0413">Isomerase</keyword>
<dbReference type="STRING" id="1519643.SAMN06295933_0627"/>
<dbReference type="SUPFAM" id="SSF55811">
    <property type="entry name" value="Nudix"/>
    <property type="match status" value="1"/>
</dbReference>
<dbReference type="Gene3D" id="3.90.79.10">
    <property type="entry name" value="Nucleoside Triphosphate Pyrophosphohydrolase"/>
    <property type="match status" value="1"/>
</dbReference>
<dbReference type="InterPro" id="IPR015797">
    <property type="entry name" value="NUDIX_hydrolase-like_dom_sf"/>
</dbReference>
<evidence type="ECO:0000313" key="3">
    <source>
        <dbReference type="Proteomes" id="UP000192906"/>
    </source>
</evidence>
<reference evidence="3" key="1">
    <citation type="submission" date="2017-04" db="EMBL/GenBank/DDBJ databases">
        <authorList>
            <person name="Varghese N."/>
            <person name="Submissions S."/>
        </authorList>
    </citation>
    <scope>NUCLEOTIDE SEQUENCE [LARGE SCALE GENOMIC DNA]</scope>
    <source>
        <strain evidence="3">K3S</strain>
    </source>
</reference>
<evidence type="ECO:0000313" key="2">
    <source>
        <dbReference type="EMBL" id="SME93567.1"/>
    </source>
</evidence>
<dbReference type="PANTHER" id="PTHR10885:SF0">
    <property type="entry name" value="ISOPENTENYL-DIPHOSPHATE DELTA-ISOMERASE"/>
    <property type="match status" value="1"/>
</dbReference>
<dbReference type="GO" id="GO:0005737">
    <property type="term" value="C:cytoplasm"/>
    <property type="evidence" value="ECO:0007669"/>
    <property type="project" value="TreeGrafter"/>
</dbReference>
<dbReference type="InterPro" id="IPR000086">
    <property type="entry name" value="NUDIX_hydrolase_dom"/>
</dbReference>
<organism evidence="2 3">
    <name type="scientific">Desulfovibrio gilichinskyi</name>
    <dbReference type="NCBI Taxonomy" id="1519643"/>
    <lineage>
        <taxon>Bacteria</taxon>
        <taxon>Pseudomonadati</taxon>
        <taxon>Thermodesulfobacteriota</taxon>
        <taxon>Desulfovibrionia</taxon>
        <taxon>Desulfovibrionales</taxon>
        <taxon>Desulfovibrionaceae</taxon>
        <taxon>Desulfovibrio</taxon>
    </lineage>
</organism>
<keyword evidence="3" id="KW-1185">Reference proteome</keyword>
<dbReference type="AlphaFoldDB" id="A0A1X7CC12"/>
<dbReference type="EMBL" id="FWZU01000001">
    <property type="protein sequence ID" value="SME93567.1"/>
    <property type="molecule type" value="Genomic_DNA"/>
</dbReference>
<feature type="domain" description="Nudix hydrolase" evidence="1">
    <location>
        <begin position="31"/>
        <end position="160"/>
    </location>
</feature>
<gene>
    <name evidence="2" type="ORF">SAMN06295933_0627</name>
</gene>
<dbReference type="OrthoDB" id="9804563at2"/>
<dbReference type="CDD" id="cd04692">
    <property type="entry name" value="NUDIX_Hydrolase"/>
    <property type="match status" value="1"/>
</dbReference>
<name>A0A1X7CC12_9BACT</name>
<dbReference type="PROSITE" id="PS51462">
    <property type="entry name" value="NUDIX"/>
    <property type="match status" value="1"/>
</dbReference>
<accession>A0A1X7CC12</accession>
<evidence type="ECO:0000259" key="1">
    <source>
        <dbReference type="PROSITE" id="PS51462"/>
    </source>
</evidence>
<dbReference type="Proteomes" id="UP000192906">
    <property type="component" value="Unassembled WGS sequence"/>
</dbReference>
<dbReference type="Pfam" id="PF00293">
    <property type="entry name" value="NUDIX"/>
    <property type="match status" value="1"/>
</dbReference>
<dbReference type="RefSeq" id="WP_085098119.1">
    <property type="nucleotide sequence ID" value="NZ_FWZU01000001.1"/>
</dbReference>